<proteinExistence type="predicted"/>
<dbReference type="EMBL" id="CP124616">
    <property type="protein sequence ID" value="WGW04492.1"/>
    <property type="molecule type" value="Genomic_DNA"/>
</dbReference>
<evidence type="ECO:0000313" key="3">
    <source>
        <dbReference type="EMBL" id="WGW04492.1"/>
    </source>
</evidence>
<dbReference type="CDD" id="cd03808">
    <property type="entry name" value="GT4_CapM-like"/>
    <property type="match status" value="1"/>
</dbReference>
<dbReference type="InterPro" id="IPR028098">
    <property type="entry name" value="Glyco_trans_4-like_N"/>
</dbReference>
<feature type="domain" description="Glycosyltransferase subfamily 4-like N-terminal" evidence="2">
    <location>
        <begin position="2"/>
        <end position="146"/>
    </location>
</feature>
<dbReference type="SUPFAM" id="SSF53756">
    <property type="entry name" value="UDP-Glycosyltransferase/glycogen phosphorylase"/>
    <property type="match status" value="1"/>
</dbReference>
<evidence type="ECO:0000259" key="1">
    <source>
        <dbReference type="Pfam" id="PF00534"/>
    </source>
</evidence>
<dbReference type="RefSeq" id="WP_282301127.1">
    <property type="nucleotide sequence ID" value="NZ_CP124616.1"/>
</dbReference>
<dbReference type="PANTHER" id="PTHR12526:SF638">
    <property type="entry name" value="SPORE COAT PROTEIN SA"/>
    <property type="match status" value="1"/>
</dbReference>
<dbReference type="InterPro" id="IPR001296">
    <property type="entry name" value="Glyco_trans_1"/>
</dbReference>
<keyword evidence="4" id="KW-1185">Reference proteome</keyword>
<dbReference type="Pfam" id="PF13477">
    <property type="entry name" value="Glyco_trans_4_2"/>
    <property type="match status" value="1"/>
</dbReference>
<evidence type="ECO:0000259" key="2">
    <source>
        <dbReference type="Pfam" id="PF13477"/>
    </source>
</evidence>
<dbReference type="PANTHER" id="PTHR12526">
    <property type="entry name" value="GLYCOSYLTRANSFERASE"/>
    <property type="match status" value="1"/>
</dbReference>
<gene>
    <name evidence="3" type="ORF">QF118_02785</name>
</gene>
<evidence type="ECO:0000313" key="4">
    <source>
        <dbReference type="Proteomes" id="UP001241605"/>
    </source>
</evidence>
<feature type="domain" description="Glycosyl transferase family 1" evidence="1">
    <location>
        <begin position="185"/>
        <end position="346"/>
    </location>
</feature>
<accession>A0ABY8QIN0</accession>
<dbReference type="Pfam" id="PF00534">
    <property type="entry name" value="Glycos_transf_1"/>
    <property type="match status" value="1"/>
</dbReference>
<protein>
    <submittedName>
        <fullName evidence="3">Glycosyltransferase family 4 protein</fullName>
    </submittedName>
</protein>
<reference evidence="3 4" key="1">
    <citation type="submission" date="2023-05" db="EMBL/GenBank/DDBJ databases">
        <title>YMD87, complete Genome.</title>
        <authorList>
            <person name="Zhang J."/>
            <person name="Xu X."/>
        </authorList>
    </citation>
    <scope>NUCLEOTIDE SEQUENCE [LARGE SCALE GENOMIC DNA]</scope>
    <source>
        <strain evidence="3 4">YMD87</strain>
    </source>
</reference>
<name>A0ABY8QIN0_9RHOB</name>
<dbReference type="Gene3D" id="3.40.50.2000">
    <property type="entry name" value="Glycogen Phosphorylase B"/>
    <property type="match status" value="2"/>
</dbReference>
<organism evidence="3 4">
    <name type="scientific">Tropicibacter oceani</name>
    <dbReference type="NCBI Taxonomy" id="3058420"/>
    <lineage>
        <taxon>Bacteria</taxon>
        <taxon>Pseudomonadati</taxon>
        <taxon>Pseudomonadota</taxon>
        <taxon>Alphaproteobacteria</taxon>
        <taxon>Rhodobacterales</taxon>
        <taxon>Roseobacteraceae</taxon>
        <taxon>Tropicibacter</taxon>
    </lineage>
</organism>
<dbReference type="Proteomes" id="UP001241605">
    <property type="component" value="Chromosome"/>
</dbReference>
<sequence length="371" mass="40810">MHILLLANSSFKLVNFRAGLIQRLLEEGHQLTAVAPRDAHSDQLEAWGLRYVDLPMNATGTSPIKELGLLLRIARIIRRERPDAILGYTIKPNIYGALSARLTGIPFLPNVTGLGTAFDHDGFFSRLIKTLYRAAFRRCPRVFLQNPEDRDVFLHAGLIAPEQAFLLPGSGVDLKAFSTEPLPGKGGQQTFLLVARMLREKGVIEFVEAARKVAKTHPQARFLLLGPFGEGKAGGLERDEIAALTADGVVEHLGAVKDVRPALSQADCVVLPSYYREGTPRSLLEAAAKGRPIITTHMPGCKDVVEPGKNGYLVNPRDSDSLAEAMTQFLDLDDDARVEMGKASRSRMETRFDEQIVIDAYLEALTLPLHK</sequence>